<dbReference type="Pfam" id="PF02687">
    <property type="entry name" value="FtsX"/>
    <property type="match status" value="2"/>
</dbReference>
<organism evidence="9 10">
    <name type="scientific">Candidatus Parabacteroides intestinigallinarum</name>
    <dbReference type="NCBI Taxonomy" id="2838722"/>
    <lineage>
        <taxon>Bacteria</taxon>
        <taxon>Pseudomonadati</taxon>
        <taxon>Bacteroidota</taxon>
        <taxon>Bacteroidia</taxon>
        <taxon>Bacteroidales</taxon>
        <taxon>Tannerellaceae</taxon>
        <taxon>Parabacteroides</taxon>
    </lineage>
</organism>
<feature type="transmembrane region" description="Helical" evidence="6">
    <location>
        <begin position="328"/>
        <end position="351"/>
    </location>
</feature>
<evidence type="ECO:0000259" key="7">
    <source>
        <dbReference type="Pfam" id="PF02687"/>
    </source>
</evidence>
<evidence type="ECO:0000256" key="3">
    <source>
        <dbReference type="ARBA" id="ARBA00022692"/>
    </source>
</evidence>
<sequence length="794" mass="87843">MKNIVFAIRSLFQKGRHNVMKIVSLGIGLAVGLVLIAKVCFERSYDNFYPDSDRVYRVLTLITEDGSSNENGNTSGGIPIGLRDMVPEIEAATRYTDFSNGPFTMTDTRSKLKAAFALADSSLFDVLPRPMLAGDAKECLSRPLYAIVSDELAERIGGDVVGKTFTFDSNEDVPITIGGVFKAYPENSTVAMDAYISLSSIKTLWGYDGSMNYIGNDRYQSYIKLRPEADIASVEARMRGFLDKYRPKELRDKLPYEITYFFRPLEQIHAGDSDVKRMGYMLSLIGIALLFTAVMNYLLIVVSGLVGRAKEMAVRKSYGASERNIYSLIFSEAFVHLLLAVAMALLLLLAFRETVIRMVGTSPEVLLVSGGAMLLVVCLLVLLVTGLVPGSLFARIPVAAAFRNYRESRRSWKLGLLFVQFAAAAFLVTLLLVVHLQYDKMVNDDPGYDYDELAVAYLEAIPDTTRRLAIVEELRRLPDVAGVTTCTSVPLFGMGGNDISLPDDDRTLLNVSDLYYADANFLEVMGVRVIEGTAFNPGLAADEEVMLSREAAERLRKVAGWGDESVVGKYIRETAHHGPDDPVRQARICGVYENFRVGTSDYASLATPSTLYYNPVPSSWLYVRFHRLTPEAVKRVEAVIASIAPDKDISLWSYDQQLEFAQRDTRHFRDAVLAGGIVTLLIVFIGLVGYTADEVSRRRKEMAIRKINGATSGEVIALFLRDVARVALPAILMGCLISFVVARIWQQQYVEKASLAWYLFLAGGVAVLAVIAAVSIYNVYKAARENPALSIKTE</sequence>
<feature type="domain" description="ABC3 transporter permease C-terminal" evidence="7">
    <location>
        <begin position="284"/>
        <end position="391"/>
    </location>
</feature>
<reference evidence="9" key="2">
    <citation type="submission" date="2021-04" db="EMBL/GenBank/DDBJ databases">
        <authorList>
            <person name="Gilroy R."/>
        </authorList>
    </citation>
    <scope>NUCLEOTIDE SEQUENCE</scope>
    <source>
        <strain evidence="9">ChiHecec2B26-12326</strain>
    </source>
</reference>
<dbReference type="GO" id="GO:0005886">
    <property type="term" value="C:plasma membrane"/>
    <property type="evidence" value="ECO:0007669"/>
    <property type="project" value="UniProtKB-SubCell"/>
</dbReference>
<gene>
    <name evidence="9" type="ORF">H9848_11795</name>
</gene>
<proteinExistence type="predicted"/>
<evidence type="ECO:0000256" key="2">
    <source>
        <dbReference type="ARBA" id="ARBA00022475"/>
    </source>
</evidence>
<dbReference type="InterPro" id="IPR050250">
    <property type="entry name" value="Macrolide_Exporter_MacB"/>
</dbReference>
<dbReference type="GO" id="GO:0022857">
    <property type="term" value="F:transmembrane transporter activity"/>
    <property type="evidence" value="ECO:0007669"/>
    <property type="project" value="TreeGrafter"/>
</dbReference>
<feature type="transmembrane region" description="Helical" evidence="6">
    <location>
        <begin position="757"/>
        <end position="780"/>
    </location>
</feature>
<evidence type="ECO:0000256" key="4">
    <source>
        <dbReference type="ARBA" id="ARBA00022989"/>
    </source>
</evidence>
<keyword evidence="2" id="KW-1003">Cell membrane</keyword>
<dbReference type="Proteomes" id="UP000823847">
    <property type="component" value="Unassembled WGS sequence"/>
</dbReference>
<comment type="caution">
    <text evidence="9">The sequence shown here is derived from an EMBL/GenBank/DDBJ whole genome shotgun (WGS) entry which is preliminary data.</text>
</comment>
<dbReference type="EMBL" id="DXEN01000087">
    <property type="protein sequence ID" value="HIX87268.1"/>
    <property type="molecule type" value="Genomic_DNA"/>
</dbReference>
<reference evidence="9" key="1">
    <citation type="journal article" date="2021" name="PeerJ">
        <title>Extensive microbial diversity within the chicken gut microbiome revealed by metagenomics and culture.</title>
        <authorList>
            <person name="Gilroy R."/>
            <person name="Ravi A."/>
            <person name="Getino M."/>
            <person name="Pursley I."/>
            <person name="Horton D.L."/>
            <person name="Alikhan N.F."/>
            <person name="Baker D."/>
            <person name="Gharbi K."/>
            <person name="Hall N."/>
            <person name="Watson M."/>
            <person name="Adriaenssens E.M."/>
            <person name="Foster-Nyarko E."/>
            <person name="Jarju S."/>
            <person name="Secka A."/>
            <person name="Antonio M."/>
            <person name="Oren A."/>
            <person name="Chaudhuri R.R."/>
            <person name="La Ragione R."/>
            <person name="Hildebrand F."/>
            <person name="Pallen M.J."/>
        </authorList>
    </citation>
    <scope>NUCLEOTIDE SEQUENCE</scope>
    <source>
        <strain evidence="9">ChiHecec2B26-12326</strain>
    </source>
</reference>
<feature type="transmembrane region" description="Helical" evidence="6">
    <location>
        <begin position="414"/>
        <end position="436"/>
    </location>
</feature>
<evidence type="ECO:0000256" key="6">
    <source>
        <dbReference type="SAM" id="Phobius"/>
    </source>
</evidence>
<feature type="transmembrane region" description="Helical" evidence="6">
    <location>
        <begin position="726"/>
        <end position="745"/>
    </location>
</feature>
<feature type="domain" description="MacB-like periplasmic core" evidence="8">
    <location>
        <begin position="23"/>
        <end position="239"/>
    </location>
</feature>
<comment type="subcellular location">
    <subcellularLocation>
        <location evidence="1">Cell membrane</location>
        <topology evidence="1">Multi-pass membrane protein</topology>
    </subcellularLocation>
</comment>
<dbReference type="PANTHER" id="PTHR30572">
    <property type="entry name" value="MEMBRANE COMPONENT OF TRANSPORTER-RELATED"/>
    <property type="match status" value="1"/>
</dbReference>
<dbReference type="Pfam" id="PF12704">
    <property type="entry name" value="MacB_PCD"/>
    <property type="match status" value="2"/>
</dbReference>
<accession>A0A9D2BRT1</accession>
<dbReference type="InterPro" id="IPR003838">
    <property type="entry name" value="ABC3_permease_C"/>
</dbReference>
<evidence type="ECO:0000256" key="5">
    <source>
        <dbReference type="ARBA" id="ARBA00023136"/>
    </source>
</evidence>
<dbReference type="AlphaFoldDB" id="A0A9D2BRT1"/>
<evidence type="ECO:0000259" key="8">
    <source>
        <dbReference type="Pfam" id="PF12704"/>
    </source>
</evidence>
<evidence type="ECO:0000313" key="10">
    <source>
        <dbReference type="Proteomes" id="UP000823847"/>
    </source>
</evidence>
<keyword evidence="4 6" id="KW-1133">Transmembrane helix</keyword>
<name>A0A9D2BRT1_9BACT</name>
<keyword evidence="3 6" id="KW-0812">Transmembrane</keyword>
<keyword evidence="5 6" id="KW-0472">Membrane</keyword>
<evidence type="ECO:0000313" key="9">
    <source>
        <dbReference type="EMBL" id="HIX87268.1"/>
    </source>
</evidence>
<dbReference type="PANTHER" id="PTHR30572:SF18">
    <property type="entry name" value="ABC-TYPE MACROLIDE FAMILY EXPORT SYSTEM PERMEASE COMPONENT 2"/>
    <property type="match status" value="1"/>
</dbReference>
<feature type="domain" description="ABC3 transporter permease C-terminal" evidence="7">
    <location>
        <begin position="676"/>
        <end position="787"/>
    </location>
</feature>
<feature type="transmembrane region" description="Helical" evidence="6">
    <location>
        <begin position="280"/>
        <end position="307"/>
    </location>
</feature>
<feature type="transmembrane region" description="Helical" evidence="6">
    <location>
        <begin position="371"/>
        <end position="393"/>
    </location>
</feature>
<dbReference type="InterPro" id="IPR025857">
    <property type="entry name" value="MacB_PCD"/>
</dbReference>
<feature type="domain" description="MacB-like periplasmic core" evidence="8">
    <location>
        <begin position="469"/>
        <end position="611"/>
    </location>
</feature>
<protein>
    <submittedName>
        <fullName evidence="9">ABC transporter permease</fullName>
    </submittedName>
</protein>
<evidence type="ECO:0000256" key="1">
    <source>
        <dbReference type="ARBA" id="ARBA00004651"/>
    </source>
</evidence>
<feature type="transmembrane region" description="Helical" evidence="6">
    <location>
        <begin position="671"/>
        <end position="692"/>
    </location>
</feature>